<evidence type="ECO:0000256" key="2">
    <source>
        <dbReference type="ARBA" id="ARBA00022692"/>
    </source>
</evidence>
<evidence type="ECO:0000256" key="4">
    <source>
        <dbReference type="ARBA" id="ARBA00023136"/>
    </source>
</evidence>
<feature type="transmembrane region" description="Helical" evidence="6">
    <location>
        <begin position="91"/>
        <end position="113"/>
    </location>
</feature>
<sequence>MTEPGTIVPSDSGNVTPSVSNVGSSPSVPATPSAAANRLALENQVIIKNDPIMDKILKSKEFNVLMVVLTVYALFGDDIRLAFYDLEDDQIFFNLSIFAMVMFIIEMALQFYFRIEYRWGFYFILDILSTASMIPDTNLLNELMTGEGGDGGEAAGTLKAGKTSRAGAKAGRVVKIVRLIRFVRIFKILKMRKQNMDDNEESDVGKTLEDKLQDEPSKVGKKLTELTVRRVIVIVLAMIMVFPFLDDPESFIGETEFNSYEVKKLNDLHIMTDSFNVTGNITQTFFKQQVQYFASSTDIKEIVYMKLNNWDVGITNVWVKEVTSRHLMLDDVGEISDLFRSSDARIPESSITSVCDVEPANGDCGSFAYYNLKSQNQAASMMSLLKTVVIVIGLSISVIGFSRDAETLVIEPIERMIKLVKALAENPLASLYREKNGGDEGFETTLLETTLEKISSLLQVGFGVAGAQIIQSNMSSGGDLDVMIPGKKITAVFGFGIMEEFTNTCSCLEEEMCTYINTIAKIIHDNSVLYHGAPNKNIGSAFLLVWKICEGVLPGLRDLRDASSPELSDGQKADLRMNMGCLSVGGGEKERVLRPYEMVDSSMIGVLKMRIDLMAANGAGGTLEKFKKSQKIVDYYEGNFEVEMGFGLHIGWAIEGAIGSNYKIDASYLSPNVNMAARLEAATHQFGTPLLLSGPFCNELSPAAKALCRKIDVVTVKGSQIPLELWTCDLTNYDTEAAGMILPQFSGSNENREQLALDFERVKQVQKDFDQEFKATFEEGVEFYVKGEWDKAKTLIDKCLSIYPKDGPSDSLNRVMERADFTAPKDWKGFRELTSK</sequence>
<dbReference type="PROSITE" id="PS50125">
    <property type="entry name" value="GUANYLATE_CYCLASE_2"/>
    <property type="match status" value="1"/>
</dbReference>
<dbReference type="SUPFAM" id="SSF55073">
    <property type="entry name" value="Nucleotide cyclase"/>
    <property type="match status" value="1"/>
</dbReference>
<gene>
    <name evidence="8" type="ORF">TrST_g5221</name>
</gene>
<accession>A0A9W7DXT1</accession>
<dbReference type="PANTHER" id="PTHR43336:SF3">
    <property type="entry name" value="GUANYLATE CYCLASE DOMAIN-CONTAINING PROTEIN"/>
    <property type="match status" value="1"/>
</dbReference>
<keyword evidence="3 6" id="KW-1133">Transmembrane helix</keyword>
<comment type="subcellular location">
    <subcellularLocation>
        <location evidence="1">Membrane</location>
        <topology evidence="1">Multi-pass membrane protein</topology>
    </subcellularLocation>
</comment>
<keyword evidence="9" id="KW-1185">Reference proteome</keyword>
<evidence type="ECO:0000259" key="7">
    <source>
        <dbReference type="PROSITE" id="PS50125"/>
    </source>
</evidence>
<dbReference type="OrthoDB" id="60033at2759"/>
<dbReference type="Gene3D" id="1.20.120.350">
    <property type="entry name" value="Voltage-gated potassium channels. Chain C"/>
    <property type="match status" value="1"/>
</dbReference>
<evidence type="ECO:0000256" key="5">
    <source>
        <dbReference type="SAM" id="MobiDB-lite"/>
    </source>
</evidence>
<dbReference type="PANTHER" id="PTHR43336">
    <property type="entry name" value="OXYGEN SENSOR HISTIDINE KINASE RESPONSE REGULATOR DEVS/DOSS"/>
    <property type="match status" value="1"/>
</dbReference>
<dbReference type="AlphaFoldDB" id="A0A9W7DXT1"/>
<dbReference type="GO" id="GO:0016020">
    <property type="term" value="C:membrane"/>
    <property type="evidence" value="ECO:0007669"/>
    <property type="project" value="UniProtKB-SubCell"/>
</dbReference>
<keyword evidence="2 6" id="KW-0812">Transmembrane</keyword>
<name>A0A9W7DXT1_9STRA</name>
<feature type="domain" description="Guanylate cyclase" evidence="7">
    <location>
        <begin position="642"/>
        <end position="680"/>
    </location>
</feature>
<keyword evidence="4 6" id="KW-0472">Membrane</keyword>
<evidence type="ECO:0000313" key="8">
    <source>
        <dbReference type="EMBL" id="GMH58743.1"/>
    </source>
</evidence>
<evidence type="ECO:0000256" key="1">
    <source>
        <dbReference type="ARBA" id="ARBA00004141"/>
    </source>
</evidence>
<feature type="region of interest" description="Disordered" evidence="5">
    <location>
        <begin position="1"/>
        <end position="30"/>
    </location>
</feature>
<dbReference type="SUPFAM" id="SSF81324">
    <property type="entry name" value="Voltage-gated potassium channels"/>
    <property type="match status" value="1"/>
</dbReference>
<organism evidence="8 9">
    <name type="scientific">Triparma strigata</name>
    <dbReference type="NCBI Taxonomy" id="1606541"/>
    <lineage>
        <taxon>Eukaryota</taxon>
        <taxon>Sar</taxon>
        <taxon>Stramenopiles</taxon>
        <taxon>Ochrophyta</taxon>
        <taxon>Bolidophyceae</taxon>
        <taxon>Parmales</taxon>
        <taxon>Triparmaceae</taxon>
        <taxon>Triparma</taxon>
    </lineage>
</organism>
<protein>
    <recommendedName>
        <fullName evidence="7">Guanylate cyclase domain-containing protein</fullName>
    </recommendedName>
</protein>
<dbReference type="InterPro" id="IPR001054">
    <property type="entry name" value="A/G_cyclase"/>
</dbReference>
<dbReference type="GO" id="GO:0009190">
    <property type="term" value="P:cyclic nucleotide biosynthetic process"/>
    <property type="evidence" value="ECO:0007669"/>
    <property type="project" value="InterPro"/>
</dbReference>
<evidence type="ECO:0000313" key="9">
    <source>
        <dbReference type="Proteomes" id="UP001165085"/>
    </source>
</evidence>
<evidence type="ECO:0000256" key="3">
    <source>
        <dbReference type="ARBA" id="ARBA00022989"/>
    </source>
</evidence>
<reference evidence="9" key="1">
    <citation type="journal article" date="2023" name="Commun. Biol.">
        <title>Genome analysis of Parmales, the sister group of diatoms, reveals the evolutionary specialization of diatoms from phago-mixotrophs to photoautotrophs.</title>
        <authorList>
            <person name="Ban H."/>
            <person name="Sato S."/>
            <person name="Yoshikawa S."/>
            <person name="Yamada K."/>
            <person name="Nakamura Y."/>
            <person name="Ichinomiya M."/>
            <person name="Sato N."/>
            <person name="Blanc-Mathieu R."/>
            <person name="Endo H."/>
            <person name="Kuwata A."/>
            <person name="Ogata H."/>
        </authorList>
    </citation>
    <scope>NUCLEOTIDE SEQUENCE [LARGE SCALE GENOMIC DNA]</scope>
    <source>
        <strain evidence="9">NIES 3701</strain>
    </source>
</reference>
<proteinExistence type="predicted"/>
<dbReference type="GO" id="GO:0035556">
    <property type="term" value="P:intracellular signal transduction"/>
    <property type="evidence" value="ECO:0007669"/>
    <property type="project" value="InterPro"/>
</dbReference>
<dbReference type="InterPro" id="IPR027359">
    <property type="entry name" value="Volt_channel_dom_sf"/>
</dbReference>
<dbReference type="InterPro" id="IPR029787">
    <property type="entry name" value="Nucleotide_cyclase"/>
</dbReference>
<dbReference type="Proteomes" id="UP001165085">
    <property type="component" value="Unassembled WGS sequence"/>
</dbReference>
<dbReference type="Gene3D" id="3.30.70.1230">
    <property type="entry name" value="Nucleotide cyclase"/>
    <property type="match status" value="1"/>
</dbReference>
<dbReference type="EMBL" id="BRXY01000055">
    <property type="protein sequence ID" value="GMH58743.1"/>
    <property type="molecule type" value="Genomic_DNA"/>
</dbReference>
<feature type="compositionally biased region" description="Low complexity" evidence="5">
    <location>
        <begin position="12"/>
        <end position="30"/>
    </location>
</feature>
<evidence type="ECO:0000256" key="6">
    <source>
        <dbReference type="SAM" id="Phobius"/>
    </source>
</evidence>
<comment type="caution">
    <text evidence="8">The sequence shown here is derived from an EMBL/GenBank/DDBJ whole genome shotgun (WGS) entry which is preliminary data.</text>
</comment>
<feature type="transmembrane region" description="Helical" evidence="6">
    <location>
        <begin position="62"/>
        <end position="79"/>
    </location>
</feature>